<keyword evidence="1" id="KW-1133">Transmembrane helix</keyword>
<reference evidence="2 3" key="1">
    <citation type="journal article" date="2015" name="Nature">
        <title>rRNA introns, odd ribosomes, and small enigmatic genomes across a large radiation of phyla.</title>
        <authorList>
            <person name="Brown C.T."/>
            <person name="Hug L.A."/>
            <person name="Thomas B.C."/>
            <person name="Sharon I."/>
            <person name="Castelle C.J."/>
            <person name="Singh A."/>
            <person name="Wilkins M.J."/>
            <person name="Williams K.H."/>
            <person name="Banfield J.F."/>
        </authorList>
    </citation>
    <scope>NUCLEOTIDE SEQUENCE [LARGE SCALE GENOMIC DNA]</scope>
</reference>
<sequence>MAKNKKTQKQFSETGFTLIEALVALIILSLALVPALLLSTQAVNTAFSLRNNLVAINLAQEGIEIVRAIRDSNWFAEPSVAFDANLTDGTWRIDWNSETLIALGSNPPLKINNGLYNYSSGTDSAFKRTVTVNKLNAAELKIISEVSWTERGERQKTIQAESHLFNWR</sequence>
<evidence type="ECO:0000313" key="3">
    <source>
        <dbReference type="Proteomes" id="UP000034682"/>
    </source>
</evidence>
<accession>A0A0G1W0S1</accession>
<feature type="transmembrane region" description="Helical" evidence="1">
    <location>
        <begin position="21"/>
        <end position="43"/>
    </location>
</feature>
<proteinExistence type="predicted"/>
<dbReference type="Proteomes" id="UP000034682">
    <property type="component" value="Unassembled WGS sequence"/>
</dbReference>
<evidence type="ECO:0000313" key="2">
    <source>
        <dbReference type="EMBL" id="KKU75900.1"/>
    </source>
</evidence>
<dbReference type="NCBIfam" id="TIGR02532">
    <property type="entry name" value="IV_pilin_GFxxxE"/>
    <property type="match status" value="1"/>
</dbReference>
<keyword evidence="1" id="KW-0812">Transmembrane</keyword>
<dbReference type="AlphaFoldDB" id="A0A0G1W0S1"/>
<organism evidence="2 3">
    <name type="scientific">Candidatus Giovannonibacteria bacterium GW2011_GWB1_47_6b</name>
    <dbReference type="NCBI Taxonomy" id="1618655"/>
    <lineage>
        <taxon>Bacteria</taxon>
        <taxon>Candidatus Giovannoniibacteriota</taxon>
    </lineage>
</organism>
<protein>
    <submittedName>
        <fullName evidence="2">Uncharacterized protein</fullName>
    </submittedName>
</protein>
<evidence type="ECO:0000256" key="1">
    <source>
        <dbReference type="SAM" id="Phobius"/>
    </source>
</evidence>
<dbReference type="InterPro" id="IPR012902">
    <property type="entry name" value="N_methyl_site"/>
</dbReference>
<dbReference type="EMBL" id="LCOK01000040">
    <property type="protein sequence ID" value="KKU75900.1"/>
    <property type="molecule type" value="Genomic_DNA"/>
</dbReference>
<dbReference type="Pfam" id="PF07963">
    <property type="entry name" value="N_methyl"/>
    <property type="match status" value="1"/>
</dbReference>
<name>A0A0G1W0S1_9BACT</name>
<comment type="caution">
    <text evidence="2">The sequence shown here is derived from an EMBL/GenBank/DDBJ whole genome shotgun (WGS) entry which is preliminary data.</text>
</comment>
<keyword evidence="1" id="KW-0472">Membrane</keyword>
<gene>
    <name evidence="2" type="ORF">UY02_C0040G0005</name>
</gene>